<proteinExistence type="predicted"/>
<organism evidence="2 3">
    <name type="scientific">Pseudonocardia xinjiangensis</name>
    <dbReference type="NCBI Taxonomy" id="75289"/>
    <lineage>
        <taxon>Bacteria</taxon>
        <taxon>Bacillati</taxon>
        <taxon>Actinomycetota</taxon>
        <taxon>Actinomycetes</taxon>
        <taxon>Pseudonocardiales</taxon>
        <taxon>Pseudonocardiaceae</taxon>
        <taxon>Pseudonocardia</taxon>
    </lineage>
</organism>
<evidence type="ECO:0008006" key="4">
    <source>
        <dbReference type="Google" id="ProtNLM"/>
    </source>
</evidence>
<feature type="compositionally biased region" description="Low complexity" evidence="1">
    <location>
        <begin position="1"/>
        <end position="32"/>
    </location>
</feature>
<dbReference type="Proteomes" id="UP001296706">
    <property type="component" value="Unassembled WGS sequence"/>
</dbReference>
<evidence type="ECO:0000256" key="1">
    <source>
        <dbReference type="SAM" id="MobiDB-lite"/>
    </source>
</evidence>
<accession>A0ABX1RF47</accession>
<dbReference type="RefSeq" id="WP_169395916.1">
    <property type="nucleotide sequence ID" value="NZ_BAAAJH010000003.1"/>
</dbReference>
<evidence type="ECO:0000313" key="2">
    <source>
        <dbReference type="EMBL" id="NMH77843.1"/>
    </source>
</evidence>
<dbReference type="EMBL" id="JAAXKY010000031">
    <property type="protein sequence ID" value="NMH77843.1"/>
    <property type="molecule type" value="Genomic_DNA"/>
</dbReference>
<feature type="region of interest" description="Disordered" evidence="1">
    <location>
        <begin position="1"/>
        <end position="62"/>
    </location>
</feature>
<protein>
    <recommendedName>
        <fullName evidence="4">Secreted protein</fullName>
    </recommendedName>
</protein>
<comment type="caution">
    <text evidence="2">The sequence shown here is derived from an EMBL/GenBank/DDBJ whole genome shotgun (WGS) entry which is preliminary data.</text>
</comment>
<keyword evidence="3" id="KW-1185">Reference proteome</keyword>
<name>A0ABX1RF47_9PSEU</name>
<evidence type="ECO:0000313" key="3">
    <source>
        <dbReference type="Proteomes" id="UP001296706"/>
    </source>
</evidence>
<sequence length="62" mass="6167">MTGTVAAAAVGAARNAAPTHSTTTATATPTTHRINRTNICTGDGRRRTAASARTTGPMASPS</sequence>
<reference evidence="2 3" key="1">
    <citation type="submission" date="2020-04" db="EMBL/GenBank/DDBJ databases">
        <authorList>
            <person name="Klaysubun C."/>
            <person name="Duangmal K."/>
            <person name="Lipun K."/>
        </authorList>
    </citation>
    <scope>NUCLEOTIDE SEQUENCE [LARGE SCALE GENOMIC DNA]</scope>
    <source>
        <strain evidence="2 3">JCM 11839</strain>
    </source>
</reference>
<gene>
    <name evidence="2" type="ORF">HF577_12215</name>
</gene>